<organism evidence="1 2">
    <name type="scientific">Extensimonas vulgaris</name>
    <dbReference type="NCBI Taxonomy" id="1031594"/>
    <lineage>
        <taxon>Bacteria</taxon>
        <taxon>Pseudomonadati</taxon>
        <taxon>Pseudomonadota</taxon>
        <taxon>Betaproteobacteria</taxon>
        <taxon>Burkholderiales</taxon>
        <taxon>Comamonadaceae</taxon>
        <taxon>Extensimonas</taxon>
    </lineage>
</organism>
<dbReference type="OrthoDB" id="8563563at2"/>
<comment type="caution">
    <text evidence="1">The sequence shown here is derived from an EMBL/GenBank/DDBJ whole genome shotgun (WGS) entry which is preliminary data.</text>
</comment>
<evidence type="ECO:0000313" key="1">
    <source>
        <dbReference type="EMBL" id="RCX10718.1"/>
    </source>
</evidence>
<dbReference type="AlphaFoldDB" id="A0A369AQU8"/>
<reference evidence="1 2" key="1">
    <citation type="submission" date="2018-07" db="EMBL/GenBank/DDBJ databases">
        <title>Genomic Encyclopedia of Type Strains, Phase IV (KMG-IV): sequencing the most valuable type-strain genomes for metagenomic binning, comparative biology and taxonomic classification.</title>
        <authorList>
            <person name="Goeker M."/>
        </authorList>
    </citation>
    <scope>NUCLEOTIDE SEQUENCE [LARGE SCALE GENOMIC DNA]</scope>
    <source>
        <strain evidence="1 2">DSM 100911</strain>
    </source>
</reference>
<sequence length="158" mass="17623">MIRRDWKRLRAASLVEALRLCKAYAQERSNLSVERIADRMGVTHDSLYKWLATGRLPANLIPPYEHACGCHYVSEWLAASAGRMVVAMPTGKKADAADMVQLNSGFAQALQLLTNFYADPARTDASVTAAALREHMERVAYHERNVAAYAQPQLEFDA</sequence>
<accession>A0A369AQU8</accession>
<dbReference type="EMBL" id="QPJU01000002">
    <property type="protein sequence ID" value="RCX10718.1"/>
    <property type="molecule type" value="Genomic_DNA"/>
</dbReference>
<protein>
    <submittedName>
        <fullName evidence="1">Uncharacterized protein</fullName>
    </submittedName>
</protein>
<gene>
    <name evidence="1" type="ORF">DFR45_102119</name>
</gene>
<name>A0A369AQU8_9BURK</name>
<proteinExistence type="predicted"/>
<keyword evidence="2" id="KW-1185">Reference proteome</keyword>
<dbReference type="Proteomes" id="UP000252174">
    <property type="component" value="Unassembled WGS sequence"/>
</dbReference>
<dbReference type="RefSeq" id="WP_114482315.1">
    <property type="nucleotide sequence ID" value="NZ_QPJU01000002.1"/>
</dbReference>
<evidence type="ECO:0000313" key="2">
    <source>
        <dbReference type="Proteomes" id="UP000252174"/>
    </source>
</evidence>